<feature type="compositionally biased region" description="Basic and acidic residues" evidence="5">
    <location>
        <begin position="1221"/>
        <end position="1238"/>
    </location>
</feature>
<dbReference type="InterPro" id="IPR036028">
    <property type="entry name" value="SH3-like_dom_sf"/>
</dbReference>
<dbReference type="InterPro" id="IPR008936">
    <property type="entry name" value="Rho_GTPase_activation_prot"/>
</dbReference>
<organism evidence="8 9">
    <name type="scientific">Clytia hemisphaerica</name>
    <dbReference type="NCBI Taxonomy" id="252671"/>
    <lineage>
        <taxon>Eukaryota</taxon>
        <taxon>Metazoa</taxon>
        <taxon>Cnidaria</taxon>
        <taxon>Hydrozoa</taxon>
        <taxon>Hydroidolina</taxon>
        <taxon>Leptothecata</taxon>
        <taxon>Obeliida</taxon>
        <taxon>Clytiidae</taxon>
        <taxon>Clytia</taxon>
    </lineage>
</organism>
<evidence type="ECO:0000256" key="3">
    <source>
        <dbReference type="ARBA" id="ARBA00022468"/>
    </source>
</evidence>
<dbReference type="InterPro" id="IPR051576">
    <property type="entry name" value="PX-Rho_GAP"/>
</dbReference>
<name>A0A7M5USJ9_9CNID</name>
<evidence type="ECO:0000256" key="1">
    <source>
        <dbReference type="ARBA" id="ARBA00008795"/>
    </source>
</evidence>
<evidence type="ECO:0000256" key="5">
    <source>
        <dbReference type="SAM" id="MobiDB-lite"/>
    </source>
</evidence>
<feature type="compositionally biased region" description="Polar residues" evidence="5">
    <location>
        <begin position="918"/>
        <end position="966"/>
    </location>
</feature>
<feature type="compositionally biased region" description="Polar residues" evidence="5">
    <location>
        <begin position="996"/>
        <end position="1007"/>
    </location>
</feature>
<dbReference type="FunFam" id="2.30.30.40:FF:000207">
    <property type="entry name" value="CLUMA_CG020965, isoform A"/>
    <property type="match status" value="1"/>
</dbReference>
<evidence type="ECO:0000256" key="4">
    <source>
        <dbReference type="PROSITE-ProRule" id="PRU00192"/>
    </source>
</evidence>
<evidence type="ECO:0000313" key="8">
    <source>
        <dbReference type="EnsemblMetazoa" id="CLYHEMP000694.1"/>
    </source>
</evidence>
<comment type="similarity">
    <text evidence="1">Belongs to the PX domain-containing GAP family.</text>
</comment>
<dbReference type="Pfam" id="PF14604">
    <property type="entry name" value="SH3_9"/>
    <property type="match status" value="1"/>
</dbReference>
<feature type="compositionally biased region" description="Polar residues" evidence="5">
    <location>
        <begin position="1452"/>
        <end position="1463"/>
    </location>
</feature>
<dbReference type="GO" id="GO:0035091">
    <property type="term" value="F:phosphatidylinositol binding"/>
    <property type="evidence" value="ECO:0007669"/>
    <property type="project" value="InterPro"/>
</dbReference>
<feature type="compositionally biased region" description="Polar residues" evidence="5">
    <location>
        <begin position="1286"/>
        <end position="1295"/>
    </location>
</feature>
<dbReference type="InterPro" id="IPR001452">
    <property type="entry name" value="SH3_domain"/>
</dbReference>
<proteinExistence type="inferred from homology"/>
<feature type="region of interest" description="Disordered" evidence="5">
    <location>
        <begin position="1111"/>
        <end position="1311"/>
    </location>
</feature>
<feature type="compositionally biased region" description="Low complexity" evidence="5">
    <location>
        <begin position="895"/>
        <end position="910"/>
    </location>
</feature>
<dbReference type="GO" id="GO:0005096">
    <property type="term" value="F:GTPase activator activity"/>
    <property type="evidence" value="ECO:0007669"/>
    <property type="project" value="UniProtKB-KW"/>
</dbReference>
<feature type="domain" description="SH3" evidence="6">
    <location>
        <begin position="267"/>
        <end position="329"/>
    </location>
</feature>
<dbReference type="PANTHER" id="PTHR15729:SF10">
    <property type="entry name" value="GTPASE-ACTIVATING PROTEIN CDGAPR"/>
    <property type="match status" value="1"/>
</dbReference>
<dbReference type="RefSeq" id="XP_066913010.1">
    <property type="nucleotide sequence ID" value="XM_067056909.1"/>
</dbReference>
<dbReference type="Proteomes" id="UP000594262">
    <property type="component" value="Unplaced"/>
</dbReference>
<feature type="compositionally biased region" description="Polar residues" evidence="5">
    <location>
        <begin position="1111"/>
        <end position="1124"/>
    </location>
</feature>
<dbReference type="GO" id="GO:0007264">
    <property type="term" value="P:small GTPase-mediated signal transduction"/>
    <property type="evidence" value="ECO:0007669"/>
    <property type="project" value="TreeGrafter"/>
</dbReference>
<reference evidence="8" key="1">
    <citation type="submission" date="2021-01" db="UniProtKB">
        <authorList>
            <consortium name="EnsemblMetazoa"/>
        </authorList>
    </citation>
    <scope>IDENTIFICATION</scope>
</reference>
<dbReference type="InterPro" id="IPR000198">
    <property type="entry name" value="RhoGAP_dom"/>
</dbReference>
<feature type="compositionally biased region" description="Polar residues" evidence="5">
    <location>
        <begin position="1155"/>
        <end position="1208"/>
    </location>
</feature>
<evidence type="ECO:0000313" key="9">
    <source>
        <dbReference type="Proteomes" id="UP000594262"/>
    </source>
</evidence>
<feature type="region of interest" description="Disordered" evidence="5">
    <location>
        <begin position="781"/>
        <end position="808"/>
    </location>
</feature>
<feature type="compositionally biased region" description="Basic and acidic residues" evidence="5">
    <location>
        <begin position="1263"/>
        <end position="1273"/>
    </location>
</feature>
<feature type="region of interest" description="Disordered" evidence="5">
    <location>
        <begin position="680"/>
        <end position="719"/>
    </location>
</feature>
<keyword evidence="9" id="KW-1185">Reference proteome</keyword>
<feature type="compositionally biased region" description="Polar residues" evidence="5">
    <location>
        <begin position="635"/>
        <end position="647"/>
    </location>
</feature>
<feature type="region of interest" description="Disordered" evidence="5">
    <location>
        <begin position="630"/>
        <end position="667"/>
    </location>
</feature>
<dbReference type="SUPFAM" id="SSF50044">
    <property type="entry name" value="SH3-domain"/>
    <property type="match status" value="1"/>
</dbReference>
<dbReference type="PROSITE" id="PS50238">
    <property type="entry name" value="RHOGAP"/>
    <property type="match status" value="1"/>
</dbReference>
<accession>A0A7M5USJ9</accession>
<dbReference type="CDD" id="cd11835">
    <property type="entry name" value="SH3_ARHGAP32_33"/>
    <property type="match status" value="1"/>
</dbReference>
<dbReference type="Gene3D" id="1.10.555.10">
    <property type="entry name" value="Rho GTPase activation protein"/>
    <property type="match status" value="1"/>
</dbReference>
<feature type="compositionally biased region" description="Basic and acidic residues" evidence="5">
    <location>
        <begin position="1296"/>
        <end position="1305"/>
    </location>
</feature>
<keyword evidence="2 4" id="KW-0728">SH3 domain</keyword>
<dbReference type="InterPro" id="IPR036871">
    <property type="entry name" value="PX_dom_sf"/>
</dbReference>
<dbReference type="Gene3D" id="2.30.30.40">
    <property type="entry name" value="SH3 Domains"/>
    <property type="match status" value="1"/>
</dbReference>
<dbReference type="SMART" id="SM00324">
    <property type="entry name" value="RhoGAP"/>
    <property type="match status" value="1"/>
</dbReference>
<feature type="compositionally biased region" description="Low complexity" evidence="5">
    <location>
        <begin position="1246"/>
        <end position="1256"/>
    </location>
</feature>
<sequence>MTQVLSPQSIDHVHLRLKKHAVKEQADATTITKKGTMEASTTFNPRAGGVNKKLMRLAVDSRSSTKRNSIMFDESGAPPIKTEITLLNASVDEELIPCQSIKHLSPDSGEELNSACNARFPKIEEMSHFHYAQVDFADKPVKIALSPVEKDEINSFDPTQALTVEVSSKDKSWVVKRSQEDFVGLDRQIHRCLYDRRYSKLPELKDLDEAGRLDENMVQQMQFYLSRFSELAGNNINCGPILNWLELDNHGNHLVVMEADDSAINVPAVAAGRVIKRYQAQAPDEMSLEVGDFLSVIDMPSSDETIWWRGKKGFEVGFFPSHCIEILNEREINDQILHHLQSRPVSKRRGKFISFLRFFFKSRPSKDELMQHGILRERVFGCDLGERLALTGRDTPLVLDLCAEVIEEHGIVDGIYRLSGIVSNLQKLRLSFDCDEQPPNLRDLKYLNDVHCISSLLKTYFRELPNPLFTHELYDKFVIAIKKADDADRTVAFHHVIQRLPPPHYRTMNKLLRHLNYCASKSDTTNMTAKNLAIVWAPNLLKPNSDDSVAALTEFRTQAIIVEYMIRNVDVFFDKNLASAAIAYYPEMKEQQSPQQQVQDDSECIKLGLQNNSGPKLISLEEARQRIHKQRELTKSVSVDGATSSPRHSSKLRGSFNPPKMSTAAPISPLPTLLSLEEAQARTNSNKSKTVPIPSGLTRSEKGSISSDISTRELSGSVNSPRRTRKWFGLFSKASSKSSNIEDANENDLVKASHSLYTKKTSPLISGPTRSQSEYRLHDIPRHPIQRSESFSSTSSADRTSISADRTSISSLHNTAPIATPESEFEINLSDTDSMSLMSAIVSVRAKYMNLDDGTTRYQSSTKTPLFSVGEPLNFRKLPDDELLIEPPATLEQTPPLESAPPASISAPYSSHRRGAPSNDSGYLSQASTLNRGANSDGYLSSQASTLSRTNTTSEQYGITPANTFSPERKSLRNSGRVKRNPSEDDVPIKRVRSLSPESYVNMTAENVSRHESDSNEQEATSNTNSSDMPKQNNYVNIDDMDLNKVDTPVTSELVTTRPSTLNVTSHCVNTSKIVDQKPSIKSSLESLKNPEIIDSKIFHKAGPNSIMSRLSRSTSVGTATSPLDNRVNASPEKETVFGPRELFYQSKREKASEKSNSTPTTARQPGSPVRTPTRTHFSFTRSQSMTARRSTVNTPDSPHSSNVSMDSTDGKVVMRSSVSKNRDEQRRSRRLSVRERAAMFGDVTSPNSPNNSSWSELVDTNKNGDESCERTSSETSINDEIKSPVNKQSKNSHYVKSENEDPKVRSTSKRNFATDVSSRDFDLRCRVSDSIKSGNFPRYNSTSRLQSNSIENLRNQNRNIVCRSTDRLVRSTYNRGIGNNEGATRPKSEILSRFDYRSFDDKMNEQTRSYSVSTKNTESQDVFLSSKSENRLYGSDDYSAKQIGNFPLTLRTGSGHNSQVSIDTPRGTRPRSLYENERRSYYDNITYEVV</sequence>
<dbReference type="EnsemblMetazoa" id="CLYHEMT000694.1">
    <property type="protein sequence ID" value="CLYHEMP000694.1"/>
    <property type="gene ID" value="CLYHEMG000694"/>
</dbReference>
<dbReference type="SUPFAM" id="SSF64268">
    <property type="entry name" value="PX domain"/>
    <property type="match status" value="1"/>
</dbReference>
<dbReference type="SMART" id="SM00326">
    <property type="entry name" value="SH3"/>
    <property type="match status" value="1"/>
</dbReference>
<dbReference type="PROSITE" id="PS50002">
    <property type="entry name" value="SH3"/>
    <property type="match status" value="1"/>
</dbReference>
<feature type="compositionally biased region" description="Polar residues" evidence="5">
    <location>
        <begin position="1018"/>
        <end position="1033"/>
    </location>
</feature>
<dbReference type="PANTHER" id="PTHR15729">
    <property type="entry name" value="CDC42 GTPASE-ACTIVATING PROTEIN"/>
    <property type="match status" value="1"/>
</dbReference>
<feature type="domain" description="Rho-GAP" evidence="7">
    <location>
        <begin position="382"/>
        <end position="573"/>
    </location>
</feature>
<protein>
    <submittedName>
        <fullName evidence="8">Uncharacterized protein</fullName>
    </submittedName>
</protein>
<dbReference type="OrthoDB" id="5873004at2759"/>
<feature type="compositionally biased region" description="Low complexity" evidence="5">
    <location>
        <begin position="787"/>
        <end position="805"/>
    </location>
</feature>
<feature type="region of interest" description="Disordered" evidence="5">
    <location>
        <begin position="891"/>
        <end position="1033"/>
    </location>
</feature>
<dbReference type="GeneID" id="136800285"/>
<dbReference type="Pfam" id="PF00620">
    <property type="entry name" value="RhoGAP"/>
    <property type="match status" value="1"/>
</dbReference>
<keyword evidence="3" id="KW-0343">GTPase activation</keyword>
<evidence type="ECO:0000256" key="2">
    <source>
        <dbReference type="ARBA" id="ARBA00022443"/>
    </source>
</evidence>
<feature type="region of interest" description="Disordered" evidence="5">
    <location>
        <begin position="1450"/>
        <end position="1471"/>
    </location>
</feature>
<feature type="compositionally biased region" description="Polar residues" evidence="5">
    <location>
        <begin position="703"/>
        <end position="719"/>
    </location>
</feature>
<evidence type="ECO:0000259" key="7">
    <source>
        <dbReference type="PROSITE" id="PS50238"/>
    </source>
</evidence>
<dbReference type="SUPFAM" id="SSF48350">
    <property type="entry name" value="GTPase activation domain, GAP"/>
    <property type="match status" value="1"/>
</dbReference>
<evidence type="ECO:0000259" key="6">
    <source>
        <dbReference type="PROSITE" id="PS50002"/>
    </source>
</evidence>